<protein>
    <submittedName>
        <fullName evidence="1">Uncharacterized protein</fullName>
    </submittedName>
</protein>
<feature type="non-terminal residue" evidence="1">
    <location>
        <position position="1"/>
    </location>
</feature>
<dbReference type="EMBL" id="JAQQDW010000087">
    <property type="protein sequence ID" value="MFM0107658.1"/>
    <property type="molecule type" value="Genomic_DNA"/>
</dbReference>
<sequence>VLSDRRGHERAGWAILDSSRTRDSVVNTLSPLFGTGVGSLGASMLVHYAPASMRLVYVVLIALFVLQAVFVLLLR</sequence>
<organism evidence="1 2">
    <name type="scientific">Paraburkholderia rhynchosiae</name>
    <dbReference type="NCBI Taxonomy" id="487049"/>
    <lineage>
        <taxon>Bacteria</taxon>
        <taxon>Pseudomonadati</taxon>
        <taxon>Pseudomonadota</taxon>
        <taxon>Betaproteobacteria</taxon>
        <taxon>Burkholderiales</taxon>
        <taxon>Burkholderiaceae</taxon>
        <taxon>Paraburkholderia</taxon>
    </lineage>
</organism>
<accession>A0ACC7NJA3</accession>
<keyword evidence="2" id="KW-1185">Reference proteome</keyword>
<evidence type="ECO:0000313" key="2">
    <source>
        <dbReference type="Proteomes" id="UP001629235"/>
    </source>
</evidence>
<name>A0ACC7NJA3_9BURK</name>
<evidence type="ECO:0000313" key="1">
    <source>
        <dbReference type="EMBL" id="MFM0107658.1"/>
    </source>
</evidence>
<reference evidence="1 2" key="1">
    <citation type="journal article" date="2024" name="Chem. Sci.">
        <title>Discovery of megapolipeptins by genome mining of a Burkholderiales bacteria collection.</title>
        <authorList>
            <person name="Paulo B.S."/>
            <person name="Recchia M.J.J."/>
            <person name="Lee S."/>
            <person name="Fergusson C.H."/>
            <person name="Romanowski S.B."/>
            <person name="Hernandez A."/>
            <person name="Krull N."/>
            <person name="Liu D.Y."/>
            <person name="Cavanagh H."/>
            <person name="Bos A."/>
            <person name="Gray C.A."/>
            <person name="Murphy B.T."/>
            <person name="Linington R.G."/>
            <person name="Eustaquio A.S."/>
        </authorList>
    </citation>
    <scope>NUCLEOTIDE SEQUENCE [LARGE SCALE GENOMIC DNA]</scope>
    <source>
        <strain evidence="1 2">RL18-126-BIB-B</strain>
    </source>
</reference>
<gene>
    <name evidence="1" type="ORF">PQR01_30415</name>
</gene>
<proteinExistence type="predicted"/>
<dbReference type="Proteomes" id="UP001629235">
    <property type="component" value="Unassembled WGS sequence"/>
</dbReference>
<comment type="caution">
    <text evidence="1">The sequence shown here is derived from an EMBL/GenBank/DDBJ whole genome shotgun (WGS) entry which is preliminary data.</text>
</comment>